<dbReference type="GO" id="GO:0003697">
    <property type="term" value="F:single-stranded DNA binding"/>
    <property type="evidence" value="ECO:0007669"/>
    <property type="project" value="UniProtKB-UniRule"/>
</dbReference>
<feature type="domain" description="RNA polymerase III subunit RPC82-related helix-turn-helix" evidence="13">
    <location>
        <begin position="14"/>
        <end position="70"/>
    </location>
</feature>
<comment type="caution">
    <text evidence="15">The sequence shown here is derived from an EMBL/GenBank/DDBJ whole genome shotgun (WGS) entry which is preliminary data.</text>
</comment>
<keyword evidence="16" id="KW-1185">Reference proteome</keyword>
<dbReference type="InterPro" id="IPR055207">
    <property type="entry name" value="POLR3C_WHD"/>
</dbReference>
<keyword evidence="8 10" id="KW-0539">Nucleus</keyword>
<comment type="similarity">
    <text evidence="2">Belongs to the bacterial ribosomal protein bL12 family.</text>
</comment>
<evidence type="ECO:0000313" key="16">
    <source>
        <dbReference type="Proteomes" id="UP001279734"/>
    </source>
</evidence>
<evidence type="ECO:0000256" key="1">
    <source>
        <dbReference type="ARBA" id="ARBA00004123"/>
    </source>
</evidence>
<dbReference type="PANTHER" id="PTHR12949">
    <property type="entry name" value="RNA POLYMERASE III DNA DIRECTED -RELATED"/>
    <property type="match status" value="1"/>
</dbReference>
<feature type="domain" description="Large ribosomal subunit protein bL12 C-terminal" evidence="11">
    <location>
        <begin position="644"/>
        <end position="710"/>
    </location>
</feature>
<dbReference type="PANTHER" id="PTHR12949:SF0">
    <property type="entry name" value="DNA-DIRECTED RNA POLYMERASE III SUBUNIT RPC3"/>
    <property type="match status" value="1"/>
</dbReference>
<dbReference type="InterPro" id="IPR014719">
    <property type="entry name" value="Ribosomal_bL12_C/ClpS-like"/>
</dbReference>
<dbReference type="InterPro" id="IPR013197">
    <property type="entry name" value="RNA_pol_III_RPC82-rel_HTH"/>
</dbReference>
<keyword evidence="5 10" id="KW-0240">DNA-directed RNA polymerase</keyword>
<dbReference type="FunFam" id="3.30.1390.10:FF:000001">
    <property type="entry name" value="50S ribosomal protein L7/L12"/>
    <property type="match status" value="1"/>
</dbReference>
<dbReference type="InterPro" id="IPR008806">
    <property type="entry name" value="RNA_pol_III_Rpc82_C"/>
</dbReference>
<dbReference type="EMBL" id="BSYO01000019">
    <property type="protein sequence ID" value="GMH18395.1"/>
    <property type="molecule type" value="Genomic_DNA"/>
</dbReference>
<dbReference type="Pfam" id="PF08221">
    <property type="entry name" value="HTH_9"/>
    <property type="match status" value="1"/>
</dbReference>
<evidence type="ECO:0000256" key="4">
    <source>
        <dbReference type="ARBA" id="ARBA00016689"/>
    </source>
</evidence>
<name>A0AAD3SV14_NEPGR</name>
<evidence type="ECO:0000256" key="8">
    <source>
        <dbReference type="ARBA" id="ARBA00023242"/>
    </source>
</evidence>
<dbReference type="Pfam" id="PF00542">
    <property type="entry name" value="Ribosomal_L12"/>
    <property type="match status" value="1"/>
</dbReference>
<organism evidence="15 16">
    <name type="scientific">Nepenthes gracilis</name>
    <name type="common">Slender pitcher plant</name>
    <dbReference type="NCBI Taxonomy" id="150966"/>
    <lineage>
        <taxon>Eukaryota</taxon>
        <taxon>Viridiplantae</taxon>
        <taxon>Streptophyta</taxon>
        <taxon>Embryophyta</taxon>
        <taxon>Tracheophyta</taxon>
        <taxon>Spermatophyta</taxon>
        <taxon>Magnoliopsida</taxon>
        <taxon>eudicotyledons</taxon>
        <taxon>Gunneridae</taxon>
        <taxon>Pentapetalae</taxon>
        <taxon>Caryophyllales</taxon>
        <taxon>Nepenthaceae</taxon>
        <taxon>Nepenthes</taxon>
    </lineage>
</organism>
<dbReference type="InterPro" id="IPR036388">
    <property type="entry name" value="WH-like_DNA-bd_sf"/>
</dbReference>
<evidence type="ECO:0000259" key="12">
    <source>
        <dbReference type="Pfam" id="PF05645"/>
    </source>
</evidence>
<dbReference type="Gene3D" id="3.30.1390.10">
    <property type="match status" value="1"/>
</dbReference>
<evidence type="ECO:0000256" key="5">
    <source>
        <dbReference type="ARBA" id="ARBA00022478"/>
    </source>
</evidence>
<keyword evidence="9" id="KW-0687">Ribonucleoprotein</keyword>
<dbReference type="InterPro" id="IPR000206">
    <property type="entry name" value="Ribosomal_bL12"/>
</dbReference>
<comment type="subunit">
    <text evidence="10">Component of the RNA polymerase III (Pol III) complex consisting of 17 subunits.</text>
</comment>
<evidence type="ECO:0000259" key="11">
    <source>
        <dbReference type="Pfam" id="PF00542"/>
    </source>
</evidence>
<evidence type="ECO:0000256" key="3">
    <source>
        <dbReference type="ARBA" id="ARBA00007206"/>
    </source>
</evidence>
<dbReference type="FunFam" id="1.10.10.10:FF:000218">
    <property type="entry name" value="DNA-directed RNA polymerase III subunit RPC3"/>
    <property type="match status" value="1"/>
</dbReference>
<evidence type="ECO:0000256" key="6">
    <source>
        <dbReference type="ARBA" id="ARBA00022980"/>
    </source>
</evidence>
<dbReference type="Pfam" id="PF22536">
    <property type="entry name" value="WHD_POLR3C"/>
    <property type="match status" value="1"/>
</dbReference>
<evidence type="ECO:0000259" key="13">
    <source>
        <dbReference type="Pfam" id="PF08221"/>
    </source>
</evidence>
<dbReference type="HAMAP" id="MF_00368">
    <property type="entry name" value="Ribosomal_bL12"/>
    <property type="match status" value="1"/>
</dbReference>
<dbReference type="GO" id="GO:0005666">
    <property type="term" value="C:RNA polymerase III complex"/>
    <property type="evidence" value="ECO:0007669"/>
    <property type="project" value="UniProtKB-UniRule"/>
</dbReference>
<dbReference type="AlphaFoldDB" id="A0AAD3SV14"/>
<dbReference type="GO" id="GO:0003735">
    <property type="term" value="F:structural constituent of ribosome"/>
    <property type="evidence" value="ECO:0007669"/>
    <property type="project" value="InterPro"/>
</dbReference>
<dbReference type="GO" id="GO:0006351">
    <property type="term" value="P:DNA-templated transcription"/>
    <property type="evidence" value="ECO:0007669"/>
    <property type="project" value="InterPro"/>
</dbReference>
<evidence type="ECO:0000259" key="14">
    <source>
        <dbReference type="Pfam" id="PF22536"/>
    </source>
</evidence>
<dbReference type="GO" id="GO:1990904">
    <property type="term" value="C:ribonucleoprotein complex"/>
    <property type="evidence" value="ECO:0007669"/>
    <property type="project" value="UniProtKB-KW"/>
</dbReference>
<proteinExistence type="inferred from homology"/>
<dbReference type="SUPFAM" id="SSF54736">
    <property type="entry name" value="ClpS-like"/>
    <property type="match status" value="1"/>
</dbReference>
<gene>
    <name evidence="15" type="ORF">Nepgr_020236</name>
</gene>
<evidence type="ECO:0000313" key="15">
    <source>
        <dbReference type="EMBL" id="GMH18395.1"/>
    </source>
</evidence>
<protein>
    <recommendedName>
        <fullName evidence="4 10">DNA-directed RNA polymerase III subunit RPC3</fullName>
        <shortName evidence="10">RNA polymerase III subunit C3</shortName>
    </recommendedName>
</protein>
<evidence type="ECO:0000256" key="2">
    <source>
        <dbReference type="ARBA" id="ARBA00007197"/>
    </source>
</evidence>
<comment type="subcellular location">
    <subcellularLocation>
        <location evidence="1 10">Nucleus</location>
    </subcellularLocation>
</comment>
<reference evidence="15" key="1">
    <citation type="submission" date="2023-05" db="EMBL/GenBank/DDBJ databases">
        <title>Nepenthes gracilis genome sequencing.</title>
        <authorList>
            <person name="Fukushima K."/>
        </authorList>
    </citation>
    <scope>NUCLEOTIDE SEQUENCE</scope>
    <source>
        <strain evidence="15">SING2019-196</strain>
    </source>
</reference>
<sequence>MAMLTQHGLKLAVDIIINDFGKLVAQVCECLLRRGSLTRSGIAKFTELPSEKIKQCLFVLMQHNCVQAFVLEQEGGSGESMTVRTHYMALFDNIIHRMRFPKFLAIVSKEFDKDCAELLDCLLQHGRLKMTQIFDRSMEHSDEGNNAIQDAFREKFFQLVKSRYVEHCPAPEPLIALPTEEESAPKKKKAKSDKLIQKEVTLEEHALAASLPMEAERFFIDAVNGDDTEEAKKGKGFPSTKSAKKRKHELLDVENEFDIKGCEQEPHWRVNFDEFKRKLRNKACIENTRARLDDGAGIVLSAMLEASKSTENTVSVSLDSIFEEVLKSKEGCIMTLEHIRSYIVQLGCRSVEDELYSIDLKKIIEQARNEEVESIVLKRYGKEAYRMFRLLSTNGRPLDTDKISDGTFVEKKETTRILYKMWKDNYLEMEKATVVGRPGEFFLWRVKKNVLSVQVLDELYHAALNLRFRLSHELEKSRELVGLKKHNLVGELAERHERLRKVYTLLKSSLTKLDDAILLFHDFSSAKLHLIQSNNASNVRQISCQIFSSQRRFFLPSSSPFPLSRPFSTSSEAATRTQKLERIADELLSLNKLERYDYSILFRLKLGLNNFGPSSLSGPLDPSASSLPGSAAAAGDKPSEKTAFDVKLEKFDAAAKIKVIKEVRSFTDLGLKEAKDLVEKTPVIVKKGVTKEEGESILQKLKELGATVVLE</sequence>
<accession>A0AAD3SV14</accession>
<dbReference type="FunFam" id="1.10.10.10:FF:000515">
    <property type="entry name" value="DNA-directed RNA polymerase III subunit rpc3"/>
    <property type="match status" value="1"/>
</dbReference>
<dbReference type="GO" id="GO:0006412">
    <property type="term" value="P:translation"/>
    <property type="evidence" value="ECO:0007669"/>
    <property type="project" value="InterPro"/>
</dbReference>
<comment type="function">
    <text evidence="10">DNA-dependent RNA polymerase catalyzes the transcription of DNA into RNA using the four ribonucleoside triphosphates as substrates. Specific core component of RNA polymerase III which synthesizes small RNAs, such as 5S rRNA and tRNAs.</text>
</comment>
<evidence type="ECO:0000256" key="7">
    <source>
        <dbReference type="ARBA" id="ARBA00023163"/>
    </source>
</evidence>
<dbReference type="InterPro" id="IPR039748">
    <property type="entry name" value="RPC3"/>
</dbReference>
<feature type="domain" description="RNA polymerase III Rpc82 C -terminal" evidence="12">
    <location>
        <begin position="154"/>
        <end position="328"/>
    </location>
</feature>
<dbReference type="Pfam" id="PF05645">
    <property type="entry name" value="RNA_pol_Rpc82"/>
    <property type="match status" value="1"/>
</dbReference>
<keyword evidence="7 10" id="KW-0804">Transcription</keyword>
<keyword evidence="6" id="KW-0689">Ribosomal protein</keyword>
<comment type="similarity">
    <text evidence="3 10">Belongs to the eukaryotic RPC3/POLR3C RNA polymerase subunit family.</text>
</comment>
<feature type="domain" description="DNA-directed RNA polymerase III subunit RPC3 winged-helix" evidence="14">
    <location>
        <begin position="372"/>
        <end position="430"/>
    </location>
</feature>
<dbReference type="Proteomes" id="UP001279734">
    <property type="component" value="Unassembled WGS sequence"/>
</dbReference>
<dbReference type="FunFam" id="1.10.10.10:FF:000420">
    <property type="entry name" value="RNA polymerase III subunit, putative"/>
    <property type="match status" value="1"/>
</dbReference>
<dbReference type="GO" id="GO:0005840">
    <property type="term" value="C:ribosome"/>
    <property type="evidence" value="ECO:0007669"/>
    <property type="project" value="UniProtKB-KW"/>
</dbReference>
<evidence type="ECO:0000256" key="9">
    <source>
        <dbReference type="ARBA" id="ARBA00023274"/>
    </source>
</evidence>
<evidence type="ECO:0000256" key="10">
    <source>
        <dbReference type="RuleBase" id="RU367076"/>
    </source>
</evidence>
<dbReference type="CDD" id="cd00387">
    <property type="entry name" value="Ribosomal_L7_L12"/>
    <property type="match status" value="1"/>
</dbReference>
<dbReference type="Gene3D" id="1.10.10.10">
    <property type="entry name" value="Winged helix-like DNA-binding domain superfamily/Winged helix DNA-binding domain"/>
    <property type="match status" value="4"/>
</dbReference>
<dbReference type="InterPro" id="IPR013823">
    <property type="entry name" value="Ribosomal_bL12_C"/>
</dbReference>